<organism evidence="2">
    <name type="scientific">Tanacetum cinerariifolium</name>
    <name type="common">Dalmatian daisy</name>
    <name type="synonym">Chrysanthemum cinerariifolium</name>
    <dbReference type="NCBI Taxonomy" id="118510"/>
    <lineage>
        <taxon>Eukaryota</taxon>
        <taxon>Viridiplantae</taxon>
        <taxon>Streptophyta</taxon>
        <taxon>Embryophyta</taxon>
        <taxon>Tracheophyta</taxon>
        <taxon>Spermatophyta</taxon>
        <taxon>Magnoliopsida</taxon>
        <taxon>eudicotyledons</taxon>
        <taxon>Gunneridae</taxon>
        <taxon>Pentapetalae</taxon>
        <taxon>asterids</taxon>
        <taxon>campanulids</taxon>
        <taxon>Asterales</taxon>
        <taxon>Asteraceae</taxon>
        <taxon>Asteroideae</taxon>
        <taxon>Anthemideae</taxon>
        <taxon>Anthemidinae</taxon>
        <taxon>Tanacetum</taxon>
    </lineage>
</organism>
<feature type="compositionally biased region" description="Low complexity" evidence="1">
    <location>
        <begin position="114"/>
        <end position="125"/>
    </location>
</feature>
<feature type="region of interest" description="Disordered" evidence="1">
    <location>
        <begin position="113"/>
        <end position="135"/>
    </location>
</feature>
<feature type="compositionally biased region" description="Basic and acidic residues" evidence="1">
    <location>
        <begin position="179"/>
        <end position="188"/>
    </location>
</feature>
<evidence type="ECO:0000256" key="1">
    <source>
        <dbReference type="SAM" id="MobiDB-lite"/>
    </source>
</evidence>
<evidence type="ECO:0000313" key="2">
    <source>
        <dbReference type="EMBL" id="GEX01054.1"/>
    </source>
</evidence>
<sequence length="210" mass="23486">MRYSWDLDKLTREGRVEGYGTIPLCVCAQEVAVERGGFLTGKLGKRPQRRNVIVETSTLNALVSQWDGVGSYDWSFLTEEEPINYALMAFSSLSSSFDNEVFTRAMFDCDDHLSSGSDESLSPSPIYDRYQSSNGYHDVPPPYTGAFMPPKPNLVFNNTSNDVETDHPAFTVKLNPTKPDQDLSDTHRPSAPIIEDWVSDSEDESETKTP</sequence>
<protein>
    <submittedName>
        <fullName evidence="2">Uncharacterized protein</fullName>
    </submittedName>
</protein>
<proteinExistence type="predicted"/>
<feature type="compositionally biased region" description="Acidic residues" evidence="1">
    <location>
        <begin position="197"/>
        <end position="210"/>
    </location>
</feature>
<reference evidence="2" key="1">
    <citation type="journal article" date="2019" name="Sci. Rep.">
        <title>Draft genome of Tanacetum cinerariifolium, the natural source of mosquito coil.</title>
        <authorList>
            <person name="Yamashiro T."/>
            <person name="Shiraishi A."/>
            <person name="Satake H."/>
            <person name="Nakayama K."/>
        </authorList>
    </citation>
    <scope>NUCLEOTIDE SEQUENCE</scope>
</reference>
<comment type="caution">
    <text evidence="2">The sequence shown here is derived from an EMBL/GenBank/DDBJ whole genome shotgun (WGS) entry which is preliminary data.</text>
</comment>
<gene>
    <name evidence="2" type="ORF">Tci_273029</name>
</gene>
<accession>A0A699H7I1</accession>
<dbReference type="AlphaFoldDB" id="A0A699H7I1"/>
<name>A0A699H7I1_TANCI</name>
<dbReference type="EMBL" id="BKCJ010084870">
    <property type="protein sequence ID" value="GEX01054.1"/>
    <property type="molecule type" value="Genomic_DNA"/>
</dbReference>
<feature type="region of interest" description="Disordered" evidence="1">
    <location>
        <begin position="173"/>
        <end position="210"/>
    </location>
</feature>